<dbReference type="PROSITE" id="PS50020">
    <property type="entry name" value="WW_DOMAIN_2"/>
    <property type="match status" value="1"/>
</dbReference>
<dbReference type="PANTHER" id="PTHR33568">
    <property type="entry name" value="DNA POLYMERASE"/>
    <property type="match status" value="1"/>
</dbReference>
<dbReference type="GO" id="GO:0000166">
    <property type="term" value="F:nucleotide binding"/>
    <property type="evidence" value="ECO:0007669"/>
    <property type="project" value="InterPro"/>
</dbReference>
<keyword evidence="12" id="KW-1185">Reference proteome</keyword>
<organism evidence="11 12">
    <name type="scientific">Holothuria leucospilota</name>
    <name type="common">Black long sea cucumber</name>
    <name type="synonym">Mertensiothuria leucospilota</name>
    <dbReference type="NCBI Taxonomy" id="206669"/>
    <lineage>
        <taxon>Eukaryota</taxon>
        <taxon>Metazoa</taxon>
        <taxon>Echinodermata</taxon>
        <taxon>Eleutherozoa</taxon>
        <taxon>Echinozoa</taxon>
        <taxon>Holothuroidea</taxon>
        <taxon>Aspidochirotacea</taxon>
        <taxon>Aspidochirotida</taxon>
        <taxon>Holothuriidae</taxon>
        <taxon>Holothuria</taxon>
    </lineage>
</organism>
<gene>
    <name evidence="11" type="ORF">HOLleu_21163</name>
</gene>
<dbReference type="SUPFAM" id="SSF51045">
    <property type="entry name" value="WW domain"/>
    <property type="match status" value="1"/>
</dbReference>
<keyword evidence="3" id="KW-0808">Transferase</keyword>
<dbReference type="Gene3D" id="1.10.287.690">
    <property type="entry name" value="Helix hairpin bin"/>
    <property type="match status" value="1"/>
</dbReference>
<dbReference type="EMBL" id="JAIZAY010000010">
    <property type="protein sequence ID" value="KAJ8034365.1"/>
    <property type="molecule type" value="Genomic_DNA"/>
</dbReference>
<dbReference type="InterPro" id="IPR036397">
    <property type="entry name" value="RNaseH_sf"/>
</dbReference>
<dbReference type="GO" id="GO:0006260">
    <property type="term" value="P:DNA replication"/>
    <property type="evidence" value="ECO:0007669"/>
    <property type="project" value="UniProtKB-KW"/>
</dbReference>
<dbReference type="EC" id="2.7.7.7" evidence="2"/>
<dbReference type="GO" id="GO:0003677">
    <property type="term" value="F:DNA binding"/>
    <property type="evidence" value="ECO:0007669"/>
    <property type="project" value="UniProtKB-KW"/>
</dbReference>
<dbReference type="Gene3D" id="2.20.70.10">
    <property type="match status" value="1"/>
</dbReference>
<feature type="region of interest" description="Disordered" evidence="9">
    <location>
        <begin position="44"/>
        <end position="91"/>
    </location>
</feature>
<reference evidence="11" key="1">
    <citation type="submission" date="2021-10" db="EMBL/GenBank/DDBJ databases">
        <title>Tropical sea cucumber genome reveals ecological adaptation and Cuvierian tubules defense mechanism.</title>
        <authorList>
            <person name="Chen T."/>
        </authorList>
    </citation>
    <scope>NUCLEOTIDE SEQUENCE</scope>
    <source>
        <strain evidence="11">Nanhai2018</strain>
        <tissue evidence="11">Muscle</tissue>
    </source>
</reference>
<dbReference type="Proteomes" id="UP001152320">
    <property type="component" value="Chromosome 10"/>
</dbReference>
<dbReference type="InterPro" id="IPR023211">
    <property type="entry name" value="DNA_pol_palm_dom_sf"/>
</dbReference>
<feature type="domain" description="WW" evidence="10">
    <location>
        <begin position="11"/>
        <end position="40"/>
    </location>
</feature>
<evidence type="ECO:0000256" key="9">
    <source>
        <dbReference type="SAM" id="MobiDB-lite"/>
    </source>
</evidence>
<dbReference type="OrthoDB" id="3065915at2759"/>
<evidence type="ECO:0000256" key="5">
    <source>
        <dbReference type="ARBA" id="ARBA00022705"/>
    </source>
</evidence>
<comment type="caution">
    <text evidence="11">The sequence shown here is derived from an EMBL/GenBank/DDBJ whole genome shotgun (WGS) entry which is preliminary data.</text>
</comment>
<evidence type="ECO:0000256" key="2">
    <source>
        <dbReference type="ARBA" id="ARBA00012417"/>
    </source>
</evidence>
<keyword evidence="7" id="KW-0238">DNA-binding</keyword>
<comment type="similarity">
    <text evidence="1">Belongs to the DNA polymerase type-B family.</text>
</comment>
<dbReference type="InterPro" id="IPR012337">
    <property type="entry name" value="RNaseH-like_sf"/>
</dbReference>
<evidence type="ECO:0000256" key="3">
    <source>
        <dbReference type="ARBA" id="ARBA00022679"/>
    </source>
</evidence>
<dbReference type="InterPro" id="IPR036020">
    <property type="entry name" value="WW_dom_sf"/>
</dbReference>
<evidence type="ECO:0000313" key="12">
    <source>
        <dbReference type="Proteomes" id="UP001152320"/>
    </source>
</evidence>
<dbReference type="Gene3D" id="3.90.1600.10">
    <property type="entry name" value="Palm domain of DNA polymerase"/>
    <property type="match status" value="1"/>
</dbReference>
<dbReference type="InterPro" id="IPR004868">
    <property type="entry name" value="DNA-dir_DNA_pol_B_mt/vir"/>
</dbReference>
<dbReference type="PANTHER" id="PTHR33568:SF3">
    <property type="entry name" value="DNA-DIRECTED DNA POLYMERASE"/>
    <property type="match status" value="1"/>
</dbReference>
<dbReference type="Gene3D" id="3.30.420.10">
    <property type="entry name" value="Ribonuclease H-like superfamily/Ribonuclease H"/>
    <property type="match status" value="1"/>
</dbReference>
<name>A0A9Q1H6M2_HOLLE</name>
<dbReference type="SUPFAM" id="SSF53098">
    <property type="entry name" value="Ribonuclease H-like"/>
    <property type="match status" value="1"/>
</dbReference>
<dbReference type="PROSITE" id="PS01159">
    <property type="entry name" value="WW_DOMAIN_1"/>
    <property type="match status" value="1"/>
</dbReference>
<evidence type="ECO:0000313" key="11">
    <source>
        <dbReference type="EMBL" id="KAJ8034365.1"/>
    </source>
</evidence>
<dbReference type="Gene3D" id="3.40.960.10">
    <property type="entry name" value="VSR Endonuclease"/>
    <property type="match status" value="1"/>
</dbReference>
<evidence type="ECO:0000256" key="6">
    <source>
        <dbReference type="ARBA" id="ARBA00022932"/>
    </source>
</evidence>
<sequence>MELSEELCQQGWTLQWSCTFDWPYYFNTQTGQSQWHHPSQTIRIDQEQPRKRHHSENNDIQPNQYGGADSNVTVEDAPTEDSENPQTDIAPEACFTVQAPRTRRLKRFRTTTNEYRVTFNESNLQQLVQQHGGPLSALHDVMGTLLEQLMNGFAPQDRVGIELLAPSLTHAVWVPLMRRDQVTVERMFRHIEKVIQSNADFTLNGNVILNILHVDMANGTGRVNTHTNMRQWLMKKKKSVITINNKDDLCLARALVTAKARLDKENDRTINWNNIRQGMCEQTKLAKALHANAGVPEGPCSLDEVDRFQQFLQDYQILVISCLPKDPIVFKGPENHKKLCVLYQQGHFDVITSLPGFFVQNYICERCLKCYDHPDHHRCDNVCTACFKNTKDGCQFESWTFCQDCHRYFKSQACYDRHKFKPTTTKKSARPKSTCDWVKRCEGCGKSVKDQHECGLSYCRACQMQMPIGHQCYMQPVRQKNREPEERIQGFLFFDFECRQEEVCSDDSQAFRHIPNFCVVHRVCDSCVMDNDIQNNCSLCGQREFIFKGEETLSSLCHLLLNNPNFIAIAHNMSGYDGQFILQHLNNIGLPPQNVIMNGSKLMSLELNKRCKVIDSYNFIPIPLSAFPKTFDLKELKKGFFPYLFNTKEHEKYVGPWPAASFYNPDQMTTKRREFFIDWYDHQVEKTFNMEEEMRAYCRSDVHLLRQGCIQFRKLFIEETAVDPFKECLTIASTCMRVFRRNFLKQGTIAIVPHQGYNPLYKQSVKALKWLRWIEKEEETIIQHARQGGEKQIDQYRVDGFHGDHIWEFYGCVWHGCPTCRPNRESCVPGSDVTMEEAYHNTMFRADYLRQKGFQVHEIWECEYETQVKRNPNMKAFVDAIEVRQPLQPRDAFFGGRTNAVKLHHVIGPGEVIRYIDVCSLYPWVCKYGEFPLGHPKIITEQFGDVFDYKGLIQCRVLPPRGLYHPVLPQRINGKLLFPLCAKCAAEENQTSCRHSDAERALEGTWVSLELHKALQTGYTLLKIFEVWHFEETTQYDRNSKEGGLFVDYINRFLKLKQEADGWPSHCQTEQEKLLYLEEYAEKEGVHLDRDAIVKNDGKRALAKLMLNSFWGKFGQRSKLPQTTFVNNLASYMELLRDQAKTVNNVRFVTDDVAQLQWEDDDEYITVGSNTNVFIAAFTTAQARLKLYSYLERLDRRVLYFDTDSIIYVSTPEAWDPPIGNFLGDMTDELRKPYGEGSYITEFVSGGPKNYAYKVYSPDKQSSATVCKVRGITLNFSTEQNINFDSMRQLLPTLTLTCTDENANLTIHYPNKIQRLNPGTVVSKSFKKDYRLVYTKRVLCEDYTTIPYGY</sequence>
<accession>A0A9Q1H6M2</accession>
<dbReference type="SUPFAM" id="SSF56672">
    <property type="entry name" value="DNA/RNA polymerases"/>
    <property type="match status" value="1"/>
</dbReference>
<keyword evidence="4" id="KW-0548">Nucleotidyltransferase</keyword>
<proteinExistence type="inferred from homology"/>
<evidence type="ECO:0000256" key="7">
    <source>
        <dbReference type="ARBA" id="ARBA00023125"/>
    </source>
</evidence>
<dbReference type="CDD" id="cd00201">
    <property type="entry name" value="WW"/>
    <property type="match status" value="1"/>
</dbReference>
<protein>
    <recommendedName>
        <fullName evidence="2">DNA-directed DNA polymerase</fullName>
        <ecNumber evidence="2">2.7.7.7</ecNumber>
    </recommendedName>
</protein>
<dbReference type="InterPro" id="IPR043502">
    <property type="entry name" value="DNA/RNA_pol_sf"/>
</dbReference>
<evidence type="ECO:0000256" key="1">
    <source>
        <dbReference type="ARBA" id="ARBA00005755"/>
    </source>
</evidence>
<dbReference type="Pfam" id="PF03175">
    <property type="entry name" value="DNA_pol_B_2"/>
    <property type="match status" value="2"/>
</dbReference>
<evidence type="ECO:0000259" key="10">
    <source>
        <dbReference type="PROSITE" id="PS50020"/>
    </source>
</evidence>
<keyword evidence="6" id="KW-0239">DNA-directed DNA polymerase</keyword>
<keyword evidence="5" id="KW-0235">DNA replication</keyword>
<comment type="catalytic activity">
    <reaction evidence="8">
        <text>DNA(n) + a 2'-deoxyribonucleoside 5'-triphosphate = DNA(n+1) + diphosphate</text>
        <dbReference type="Rhea" id="RHEA:22508"/>
        <dbReference type="Rhea" id="RHEA-COMP:17339"/>
        <dbReference type="Rhea" id="RHEA-COMP:17340"/>
        <dbReference type="ChEBI" id="CHEBI:33019"/>
        <dbReference type="ChEBI" id="CHEBI:61560"/>
        <dbReference type="ChEBI" id="CHEBI:173112"/>
        <dbReference type="EC" id="2.7.7.7"/>
    </reaction>
</comment>
<evidence type="ECO:0000256" key="8">
    <source>
        <dbReference type="ARBA" id="ARBA00049244"/>
    </source>
</evidence>
<dbReference type="InterPro" id="IPR001202">
    <property type="entry name" value="WW_dom"/>
</dbReference>
<evidence type="ECO:0000256" key="4">
    <source>
        <dbReference type="ARBA" id="ARBA00022695"/>
    </source>
</evidence>
<dbReference type="GO" id="GO:0003887">
    <property type="term" value="F:DNA-directed DNA polymerase activity"/>
    <property type="evidence" value="ECO:0007669"/>
    <property type="project" value="UniProtKB-KW"/>
</dbReference>